<feature type="compositionally biased region" description="Low complexity" evidence="1">
    <location>
        <begin position="268"/>
        <end position="286"/>
    </location>
</feature>
<feature type="chain" id="PRO_5026316743" evidence="2">
    <location>
        <begin position="18"/>
        <end position="329"/>
    </location>
</feature>
<evidence type="ECO:0000256" key="2">
    <source>
        <dbReference type="SAM" id="SignalP"/>
    </source>
</evidence>
<gene>
    <name evidence="3" type="ORF">Ae201684_006206</name>
</gene>
<evidence type="ECO:0000313" key="3">
    <source>
        <dbReference type="EMBL" id="KAF0737810.1"/>
    </source>
</evidence>
<evidence type="ECO:0000313" key="4">
    <source>
        <dbReference type="Proteomes" id="UP000481153"/>
    </source>
</evidence>
<feature type="compositionally biased region" description="Low complexity" evidence="1">
    <location>
        <begin position="293"/>
        <end position="306"/>
    </location>
</feature>
<dbReference type="EMBL" id="VJMJ01000080">
    <property type="protein sequence ID" value="KAF0737810.1"/>
    <property type="molecule type" value="Genomic_DNA"/>
</dbReference>
<comment type="caution">
    <text evidence="3">The sequence shown here is derived from an EMBL/GenBank/DDBJ whole genome shotgun (WGS) entry which is preliminary data.</text>
</comment>
<keyword evidence="4" id="KW-1185">Reference proteome</keyword>
<protein>
    <submittedName>
        <fullName evidence="3">Uncharacterized protein</fullName>
    </submittedName>
</protein>
<name>A0A6G0XCE9_9STRA</name>
<reference evidence="3 4" key="1">
    <citation type="submission" date="2019-07" db="EMBL/GenBank/DDBJ databases">
        <title>Genomics analysis of Aphanomyces spp. identifies a new class of oomycete effector associated with host adaptation.</title>
        <authorList>
            <person name="Gaulin E."/>
        </authorList>
    </citation>
    <scope>NUCLEOTIDE SEQUENCE [LARGE SCALE GENOMIC DNA]</scope>
    <source>
        <strain evidence="3 4">ATCC 201684</strain>
    </source>
</reference>
<dbReference type="VEuPathDB" id="FungiDB:AeMF1_001327"/>
<feature type="region of interest" description="Disordered" evidence="1">
    <location>
        <begin position="251"/>
        <end position="306"/>
    </location>
</feature>
<evidence type="ECO:0000256" key="1">
    <source>
        <dbReference type="SAM" id="MobiDB-lite"/>
    </source>
</evidence>
<keyword evidence="2" id="KW-0732">Signal</keyword>
<sequence length="329" mass="33721">MKSIYLTLALTTSVALAQTTRQCTQADISQIQATWTVKEGAKCLSKYQLTLATFPTASASVLAQADKDEVCLTALGTQDNIIDAIINASGDCQLSASLSLFDTTFHDEKGYVAGWAAALKGLTGIDVTEVDTTLLQSTLSDELPDCTQDDFNQVDAAWGTDSGASCLSALGVSVGAFSKGTVSADVLAKADSNADCATVLDNQGQVVDYIVSTVGDCKVTANLTLYDLSLLKFSDWANVLKTLQGIDIGAPAPAPPQFQPSRADNGFNASSSNSVGGVSANNSTSSGSGGNGTVSTKTTAAPTTTRKSASTSVVLSALAASIALLASWL</sequence>
<organism evidence="3 4">
    <name type="scientific">Aphanomyces euteiches</name>
    <dbReference type="NCBI Taxonomy" id="100861"/>
    <lineage>
        <taxon>Eukaryota</taxon>
        <taxon>Sar</taxon>
        <taxon>Stramenopiles</taxon>
        <taxon>Oomycota</taxon>
        <taxon>Saprolegniomycetes</taxon>
        <taxon>Saprolegniales</taxon>
        <taxon>Verrucalvaceae</taxon>
        <taxon>Aphanomyces</taxon>
    </lineage>
</organism>
<dbReference type="AlphaFoldDB" id="A0A6G0XCE9"/>
<proteinExistence type="predicted"/>
<dbReference type="Proteomes" id="UP000481153">
    <property type="component" value="Unassembled WGS sequence"/>
</dbReference>
<accession>A0A6G0XCE9</accession>
<feature type="signal peptide" evidence="2">
    <location>
        <begin position="1"/>
        <end position="17"/>
    </location>
</feature>